<reference evidence="2 3" key="1">
    <citation type="submission" date="2023-07" db="EMBL/GenBank/DDBJ databases">
        <title>Sequencing the genomes of 1000 actinobacteria strains.</title>
        <authorList>
            <person name="Klenk H.-P."/>
        </authorList>
    </citation>
    <scope>NUCLEOTIDE SEQUENCE [LARGE SCALE GENOMIC DNA]</scope>
    <source>
        <strain evidence="2 3">DSM 44388</strain>
    </source>
</reference>
<name>A0ABT9P5E2_9ACTN</name>
<feature type="transmembrane region" description="Helical" evidence="1">
    <location>
        <begin position="275"/>
        <end position="299"/>
    </location>
</feature>
<comment type="caution">
    <text evidence="2">The sequence shown here is derived from an EMBL/GenBank/DDBJ whole genome shotgun (WGS) entry which is preliminary data.</text>
</comment>
<dbReference type="Proteomes" id="UP001235712">
    <property type="component" value="Unassembled WGS sequence"/>
</dbReference>
<evidence type="ECO:0000313" key="3">
    <source>
        <dbReference type="Proteomes" id="UP001235712"/>
    </source>
</evidence>
<dbReference type="InterPro" id="IPR032582">
    <property type="entry name" value="DUF4916"/>
</dbReference>
<keyword evidence="1" id="KW-0812">Transmembrane</keyword>
<feature type="transmembrane region" description="Helical" evidence="1">
    <location>
        <begin position="173"/>
        <end position="193"/>
    </location>
</feature>
<dbReference type="Pfam" id="PF16262">
    <property type="entry name" value="DUF4916"/>
    <property type="match status" value="1"/>
</dbReference>
<keyword evidence="1" id="KW-0472">Membrane</keyword>
<feature type="transmembrane region" description="Helical" evidence="1">
    <location>
        <begin position="199"/>
        <end position="220"/>
    </location>
</feature>
<proteinExistence type="predicted"/>
<keyword evidence="1" id="KW-1133">Transmembrane helix</keyword>
<sequence length="300" mass="33577">MNLPIACVDLLPVQRDDTGRVSHVGLIERDSPMGRRWCHLGGRVGYDESLQEAGRRHLEDSLRDIGGVVVETEPYFVNQYFPSPRAGMGVDPRKHAVAVCYLALFPSGSAPRAQGSEALNFQWFPVDALPDDDDFWPGSLLMIRRPEVTTSGWHDEVLTYQSISDRYISHNELMWQTPVLAMTAMAFLLTIALGQSASWMRALAAALSFVIAVISAQLMAKHSKSQISDSEDLLRIEKKRGMQPAHDKPKPVRIPFRFSTDGLSEWFAARRSRIWWFRALLLLAVVSAGVTVEAVVAIFR</sequence>
<evidence type="ECO:0000313" key="2">
    <source>
        <dbReference type="EMBL" id="MDP9827916.1"/>
    </source>
</evidence>
<protein>
    <submittedName>
        <fullName evidence="2">ADP-ribose pyrophosphatase YjhB (NUDIX family)</fullName>
    </submittedName>
</protein>
<dbReference type="EMBL" id="JAUSQZ010000001">
    <property type="protein sequence ID" value="MDP9827916.1"/>
    <property type="molecule type" value="Genomic_DNA"/>
</dbReference>
<organism evidence="2 3">
    <name type="scientific">Kineosporia succinea</name>
    <dbReference type="NCBI Taxonomy" id="84632"/>
    <lineage>
        <taxon>Bacteria</taxon>
        <taxon>Bacillati</taxon>
        <taxon>Actinomycetota</taxon>
        <taxon>Actinomycetes</taxon>
        <taxon>Kineosporiales</taxon>
        <taxon>Kineosporiaceae</taxon>
        <taxon>Kineosporia</taxon>
    </lineage>
</organism>
<dbReference type="InterPro" id="IPR015797">
    <property type="entry name" value="NUDIX_hydrolase-like_dom_sf"/>
</dbReference>
<evidence type="ECO:0000256" key="1">
    <source>
        <dbReference type="SAM" id="Phobius"/>
    </source>
</evidence>
<gene>
    <name evidence="2" type="ORF">J2S57_003665</name>
</gene>
<accession>A0ABT9P5E2</accession>
<dbReference type="SUPFAM" id="SSF55811">
    <property type="entry name" value="Nudix"/>
    <property type="match status" value="1"/>
</dbReference>
<dbReference type="Gene3D" id="3.90.79.10">
    <property type="entry name" value="Nucleoside Triphosphate Pyrophosphohydrolase"/>
    <property type="match status" value="1"/>
</dbReference>
<keyword evidence="3" id="KW-1185">Reference proteome</keyword>